<comment type="caution">
    <text evidence="1">The sequence shown here is derived from an EMBL/GenBank/DDBJ whole genome shotgun (WGS) entry which is preliminary data.</text>
</comment>
<organism evidence="1 2">
    <name type="scientific">Trichonephila clavata</name>
    <name type="common">Joro spider</name>
    <name type="synonym">Nephila clavata</name>
    <dbReference type="NCBI Taxonomy" id="2740835"/>
    <lineage>
        <taxon>Eukaryota</taxon>
        <taxon>Metazoa</taxon>
        <taxon>Ecdysozoa</taxon>
        <taxon>Arthropoda</taxon>
        <taxon>Chelicerata</taxon>
        <taxon>Arachnida</taxon>
        <taxon>Araneae</taxon>
        <taxon>Araneomorphae</taxon>
        <taxon>Entelegynae</taxon>
        <taxon>Araneoidea</taxon>
        <taxon>Nephilidae</taxon>
        <taxon>Trichonephila</taxon>
    </lineage>
</organism>
<dbReference type="EMBL" id="BMAO01007119">
    <property type="protein sequence ID" value="GFR13783.1"/>
    <property type="molecule type" value="Genomic_DNA"/>
</dbReference>
<sequence>MRVSFIQATNSIKVKKIKSNITAIQKQKIRSTTFVRHRRLSIICSLAVANHFSCYYCICKNAIPLHLV</sequence>
<accession>A0A8X6GYN8</accession>
<proteinExistence type="predicted"/>
<reference evidence="1" key="1">
    <citation type="submission" date="2020-07" db="EMBL/GenBank/DDBJ databases">
        <title>Multicomponent nature underlies the extraordinary mechanical properties of spider dragline silk.</title>
        <authorList>
            <person name="Kono N."/>
            <person name="Nakamura H."/>
            <person name="Mori M."/>
            <person name="Yoshida Y."/>
            <person name="Ohtoshi R."/>
            <person name="Malay A.D."/>
            <person name="Moran D.A.P."/>
            <person name="Tomita M."/>
            <person name="Numata K."/>
            <person name="Arakawa K."/>
        </authorList>
    </citation>
    <scope>NUCLEOTIDE SEQUENCE</scope>
</reference>
<protein>
    <submittedName>
        <fullName evidence="1">Uncharacterized protein</fullName>
    </submittedName>
</protein>
<dbReference type="AlphaFoldDB" id="A0A8X6GYN8"/>
<gene>
    <name evidence="1" type="ORF">TNCT_345471</name>
</gene>
<evidence type="ECO:0000313" key="2">
    <source>
        <dbReference type="Proteomes" id="UP000887116"/>
    </source>
</evidence>
<name>A0A8X6GYN8_TRICU</name>
<dbReference type="Proteomes" id="UP000887116">
    <property type="component" value="Unassembled WGS sequence"/>
</dbReference>
<keyword evidence="2" id="KW-1185">Reference proteome</keyword>
<evidence type="ECO:0000313" key="1">
    <source>
        <dbReference type="EMBL" id="GFR13783.1"/>
    </source>
</evidence>